<sequence length="73" mass="8215">PCQFQEEDALVQLRREVDCITVALTGAGKMLTFWIPLLFNDNGIKIIITTLNLLGDKNKNELERLKISAVNLT</sequence>
<evidence type="ECO:0000313" key="2">
    <source>
        <dbReference type="EMBL" id="KAF8875678.1"/>
    </source>
</evidence>
<feature type="non-terminal residue" evidence="2">
    <location>
        <position position="73"/>
    </location>
</feature>
<comment type="caution">
    <text evidence="2">The sequence shown here is derived from an EMBL/GenBank/DDBJ whole genome shotgun (WGS) entry which is preliminary data.</text>
</comment>
<dbReference type="EMBL" id="JADNYJ010000193">
    <property type="protein sequence ID" value="KAF8875678.1"/>
    <property type="molecule type" value="Genomic_DNA"/>
</dbReference>
<dbReference type="OrthoDB" id="10261556at2759"/>
<evidence type="ECO:0008006" key="4">
    <source>
        <dbReference type="Google" id="ProtNLM"/>
    </source>
</evidence>
<proteinExistence type="predicted"/>
<keyword evidence="3" id="KW-1185">Reference proteome</keyword>
<organism evidence="2 3">
    <name type="scientific">Gymnopilus junonius</name>
    <name type="common">Spectacular rustgill mushroom</name>
    <name type="synonym">Gymnopilus spectabilis subsp. junonius</name>
    <dbReference type="NCBI Taxonomy" id="109634"/>
    <lineage>
        <taxon>Eukaryota</taxon>
        <taxon>Fungi</taxon>
        <taxon>Dikarya</taxon>
        <taxon>Basidiomycota</taxon>
        <taxon>Agaricomycotina</taxon>
        <taxon>Agaricomycetes</taxon>
        <taxon>Agaricomycetidae</taxon>
        <taxon>Agaricales</taxon>
        <taxon>Agaricineae</taxon>
        <taxon>Hymenogastraceae</taxon>
        <taxon>Gymnopilus</taxon>
    </lineage>
</organism>
<name>A0A9P5NB28_GYMJU</name>
<dbReference type="EMBL" id="JADNYJ010000402">
    <property type="protein sequence ID" value="KAF8869798.1"/>
    <property type="molecule type" value="Genomic_DNA"/>
</dbReference>
<dbReference type="AlphaFoldDB" id="A0A9P5NB28"/>
<feature type="non-terminal residue" evidence="2">
    <location>
        <position position="1"/>
    </location>
</feature>
<dbReference type="InterPro" id="IPR027417">
    <property type="entry name" value="P-loop_NTPase"/>
</dbReference>
<dbReference type="Gene3D" id="3.40.50.300">
    <property type="entry name" value="P-loop containing nucleotide triphosphate hydrolases"/>
    <property type="match status" value="1"/>
</dbReference>
<gene>
    <name evidence="2" type="ORF">CPB84DRAFT_1630534</name>
    <name evidence="1" type="ORF">CPB84DRAFT_1634206</name>
</gene>
<protein>
    <recommendedName>
        <fullName evidence="4">DEAD/DEAH box helicase domain-containing protein</fullName>
    </recommendedName>
</protein>
<evidence type="ECO:0000313" key="3">
    <source>
        <dbReference type="Proteomes" id="UP000724874"/>
    </source>
</evidence>
<accession>A0A9P5NB28</accession>
<dbReference type="Proteomes" id="UP000724874">
    <property type="component" value="Unassembled WGS sequence"/>
</dbReference>
<reference evidence="2" key="1">
    <citation type="submission" date="2020-11" db="EMBL/GenBank/DDBJ databases">
        <authorList>
            <consortium name="DOE Joint Genome Institute"/>
            <person name="Ahrendt S."/>
            <person name="Riley R."/>
            <person name="Andreopoulos W."/>
            <person name="LaButti K."/>
            <person name="Pangilinan J."/>
            <person name="Ruiz-duenas F.J."/>
            <person name="Barrasa J.M."/>
            <person name="Sanchez-Garcia M."/>
            <person name="Camarero S."/>
            <person name="Miyauchi S."/>
            <person name="Serrano A."/>
            <person name="Linde D."/>
            <person name="Babiker R."/>
            <person name="Drula E."/>
            <person name="Ayuso-Fernandez I."/>
            <person name="Pacheco R."/>
            <person name="Padilla G."/>
            <person name="Ferreira P."/>
            <person name="Barriuso J."/>
            <person name="Kellner H."/>
            <person name="Castanera R."/>
            <person name="Alfaro M."/>
            <person name="Ramirez L."/>
            <person name="Pisabarro A.G."/>
            <person name="Kuo A."/>
            <person name="Tritt A."/>
            <person name="Lipzen A."/>
            <person name="He G."/>
            <person name="Yan M."/>
            <person name="Ng V."/>
            <person name="Cullen D."/>
            <person name="Martin F."/>
            <person name="Rosso M.-N."/>
            <person name="Henrissat B."/>
            <person name="Hibbett D."/>
            <person name="Martinez A.T."/>
            <person name="Grigoriev I.V."/>
        </authorList>
    </citation>
    <scope>NUCLEOTIDE SEQUENCE</scope>
    <source>
        <strain evidence="2">AH 44721</strain>
    </source>
</reference>
<evidence type="ECO:0000313" key="1">
    <source>
        <dbReference type="EMBL" id="KAF8869798.1"/>
    </source>
</evidence>